<evidence type="ECO:0000313" key="2">
    <source>
        <dbReference type="Proteomes" id="UP000262583"/>
    </source>
</evidence>
<reference evidence="1 2" key="1">
    <citation type="submission" date="2018-05" db="EMBL/GenBank/DDBJ databases">
        <title>A metagenomic window into the 2 km-deep terrestrial subsurface aquifer revealed taxonomically and functionally diverse microbial community comprising novel uncultured bacterial lineages.</title>
        <authorList>
            <person name="Kadnikov V.V."/>
            <person name="Mardanov A.V."/>
            <person name="Beletsky A.V."/>
            <person name="Banks D."/>
            <person name="Pimenov N.V."/>
            <person name="Frank Y.A."/>
            <person name="Karnachuk O.V."/>
            <person name="Ravin N.V."/>
        </authorList>
    </citation>
    <scope>NUCLEOTIDE SEQUENCE [LARGE SCALE GENOMIC DNA]</scope>
    <source>
        <strain evidence="1">BY</strain>
    </source>
</reference>
<name>A0A2Z4Y8E1_SUMC1</name>
<dbReference type="EMBL" id="CP030759">
    <property type="protein sequence ID" value="AXA37514.1"/>
    <property type="molecule type" value="Genomic_DNA"/>
</dbReference>
<evidence type="ECO:0000313" key="1">
    <source>
        <dbReference type="EMBL" id="AXA37514.1"/>
    </source>
</evidence>
<dbReference type="Proteomes" id="UP000262583">
    <property type="component" value="Chromosome"/>
</dbReference>
<sequence length="39" mass="4509">MPVSHLCRLALENAAVQWWKARKSKADESYITQHGWPLS</sequence>
<proteinExistence type="predicted"/>
<gene>
    <name evidence="1" type="ORF">BRCON_2772</name>
</gene>
<dbReference type="AlphaFoldDB" id="A0A2Z4Y8E1"/>
<dbReference type="KEGG" id="schv:BRCON_2772"/>
<organism evidence="1 2">
    <name type="scientific">Sumerlaea chitinivorans</name>
    <dbReference type="NCBI Taxonomy" id="2250252"/>
    <lineage>
        <taxon>Bacteria</taxon>
        <taxon>Candidatus Sumerlaeota</taxon>
        <taxon>Candidatus Sumerlaeia</taxon>
        <taxon>Candidatus Sumerlaeales</taxon>
        <taxon>Candidatus Sumerlaeaceae</taxon>
        <taxon>Candidatus Sumerlaea</taxon>
    </lineage>
</organism>
<protein>
    <submittedName>
        <fullName evidence="1">Uncharacterized protein</fullName>
    </submittedName>
</protein>
<accession>A0A2Z4Y8E1</accession>